<organism evidence="2 3">
    <name type="scientific">Channa striata</name>
    <name type="common">Snakehead murrel</name>
    <name type="synonym">Ophicephalus striatus</name>
    <dbReference type="NCBI Taxonomy" id="64152"/>
    <lineage>
        <taxon>Eukaryota</taxon>
        <taxon>Metazoa</taxon>
        <taxon>Chordata</taxon>
        <taxon>Craniata</taxon>
        <taxon>Vertebrata</taxon>
        <taxon>Euteleostomi</taxon>
        <taxon>Actinopterygii</taxon>
        <taxon>Neopterygii</taxon>
        <taxon>Teleostei</taxon>
        <taxon>Neoteleostei</taxon>
        <taxon>Acanthomorphata</taxon>
        <taxon>Anabantaria</taxon>
        <taxon>Anabantiformes</taxon>
        <taxon>Channoidei</taxon>
        <taxon>Channidae</taxon>
        <taxon>Channa</taxon>
    </lineage>
</organism>
<proteinExistence type="predicted"/>
<keyword evidence="3" id="KW-1185">Reference proteome</keyword>
<sequence>MKLIALMMMIMMMVCAAPSHPTHVPSSHGDQVTPLLIKEGNSTSNDTMNSTISQYAQIFHHSEMKRCFLPTCGTANLGSALQVGDEKAGSATNDPYGNGKK</sequence>
<keyword evidence="1" id="KW-0732">Signal</keyword>
<accession>A0AA88T346</accession>
<name>A0AA88T346_CHASR</name>
<feature type="signal peptide" evidence="1">
    <location>
        <begin position="1"/>
        <end position="16"/>
    </location>
</feature>
<dbReference type="AlphaFoldDB" id="A0AA88T346"/>
<evidence type="ECO:0000313" key="3">
    <source>
        <dbReference type="Proteomes" id="UP001187415"/>
    </source>
</evidence>
<gene>
    <name evidence="2" type="ORF">Q5P01_003895</name>
</gene>
<reference evidence="2" key="1">
    <citation type="submission" date="2023-07" db="EMBL/GenBank/DDBJ databases">
        <title>Chromosome-level Genome Assembly of Striped Snakehead (Channa striata).</title>
        <authorList>
            <person name="Liu H."/>
        </authorList>
    </citation>
    <scope>NUCLEOTIDE SEQUENCE</scope>
    <source>
        <strain evidence="2">Gz</strain>
        <tissue evidence="2">Muscle</tissue>
    </source>
</reference>
<dbReference type="EMBL" id="JAUPFM010000002">
    <property type="protein sequence ID" value="KAK2859275.1"/>
    <property type="molecule type" value="Genomic_DNA"/>
</dbReference>
<evidence type="ECO:0000256" key="1">
    <source>
        <dbReference type="SAM" id="SignalP"/>
    </source>
</evidence>
<dbReference type="Proteomes" id="UP001187415">
    <property type="component" value="Unassembled WGS sequence"/>
</dbReference>
<feature type="chain" id="PRO_5041646653" evidence="1">
    <location>
        <begin position="17"/>
        <end position="101"/>
    </location>
</feature>
<comment type="caution">
    <text evidence="2">The sequence shown here is derived from an EMBL/GenBank/DDBJ whole genome shotgun (WGS) entry which is preliminary data.</text>
</comment>
<evidence type="ECO:0000313" key="2">
    <source>
        <dbReference type="EMBL" id="KAK2859275.1"/>
    </source>
</evidence>
<protein>
    <submittedName>
        <fullName evidence="2">Uncharacterized protein</fullName>
    </submittedName>
</protein>